<comment type="caution">
    <text evidence="2">The sequence shown here is derived from an EMBL/GenBank/DDBJ whole genome shotgun (WGS) entry which is preliminary data.</text>
</comment>
<dbReference type="EMBL" id="ATAO01000228">
    <property type="protein sequence ID" value="EQM73016.1"/>
    <property type="molecule type" value="Genomic_DNA"/>
</dbReference>
<keyword evidence="1" id="KW-1133">Transmembrane helix</keyword>
<dbReference type="AlphaFoldDB" id="T5KDR7"/>
<dbReference type="PATRIC" id="fig|1333857.3.peg.3420"/>
<evidence type="ECO:0000256" key="1">
    <source>
        <dbReference type="SAM" id="Phobius"/>
    </source>
</evidence>
<protein>
    <submittedName>
        <fullName evidence="2">Uncharacterized protein</fullName>
    </submittedName>
</protein>
<dbReference type="Proteomes" id="UP000016033">
    <property type="component" value="Unassembled WGS sequence"/>
</dbReference>
<evidence type="ECO:0000313" key="3">
    <source>
        <dbReference type="Proteomes" id="UP000016033"/>
    </source>
</evidence>
<proteinExistence type="predicted"/>
<feature type="transmembrane region" description="Helical" evidence="1">
    <location>
        <begin position="45"/>
        <end position="66"/>
    </location>
</feature>
<keyword evidence="1" id="KW-0812">Transmembrane</keyword>
<dbReference type="RefSeq" id="WP_021201328.1">
    <property type="nucleotide sequence ID" value="NZ_ATAO01000228.1"/>
</dbReference>
<organism evidence="2 3">
    <name type="scientific">Microbacterium maritypicum MF109</name>
    <dbReference type="NCBI Taxonomy" id="1333857"/>
    <lineage>
        <taxon>Bacteria</taxon>
        <taxon>Bacillati</taxon>
        <taxon>Actinomycetota</taxon>
        <taxon>Actinomycetes</taxon>
        <taxon>Micrococcales</taxon>
        <taxon>Microbacteriaceae</taxon>
        <taxon>Microbacterium</taxon>
    </lineage>
</organism>
<accession>T5KDR7</accession>
<feature type="transmembrane region" description="Helical" evidence="1">
    <location>
        <begin position="21"/>
        <end position="39"/>
    </location>
</feature>
<evidence type="ECO:0000313" key="2">
    <source>
        <dbReference type="EMBL" id="EQM73016.1"/>
    </source>
</evidence>
<reference evidence="2 3" key="1">
    <citation type="journal article" date="2013" name="Genome Announc.">
        <title>Whole-genome sequences of five oyster-associated bacteria show potential for crude oil hydrocarbon degradation.</title>
        <authorList>
            <person name="Chauhan A."/>
            <person name="Green S."/>
            <person name="Pathak A."/>
            <person name="Thomas J."/>
            <person name="Venkatramanan R."/>
        </authorList>
    </citation>
    <scope>NUCLEOTIDE SEQUENCE [LARGE SCALE GENOMIC DNA]</scope>
    <source>
        <strain evidence="2 3">MF109</strain>
    </source>
</reference>
<sequence length="94" mass="10657">MNHSSTWPLWVVSREPRAARATLVLCFVSFSMVSAAALSVGVRGIWLELLLSAGFLVWATAQWGCVERRRHRESAFRRDVERYIHALSRSSAPE</sequence>
<gene>
    <name evidence="2" type="ORF">L687_07000</name>
</gene>
<keyword evidence="1" id="KW-0472">Membrane</keyword>
<name>T5KDR7_MICMQ</name>